<dbReference type="Gene3D" id="3.10.350.10">
    <property type="entry name" value="LysM domain"/>
    <property type="match status" value="1"/>
</dbReference>
<dbReference type="PANTHER" id="PTHR34997:SF2">
    <property type="entry name" value="LYSM DOMAIN-CONTAINING PROTEIN-RELATED"/>
    <property type="match status" value="1"/>
</dbReference>
<protein>
    <recommendedName>
        <fullName evidence="4">LysM domain-containing protein</fullName>
    </recommendedName>
</protein>
<keyword evidence="2" id="KW-0732">Signal</keyword>
<reference evidence="5 6" key="1">
    <citation type="submission" date="2024-07" db="EMBL/GenBank/DDBJ databases">
        <title>Section-level genome sequencing and comparative genomics of Aspergillus sections Usti and Cavernicolus.</title>
        <authorList>
            <consortium name="Lawrence Berkeley National Laboratory"/>
            <person name="Nybo J.L."/>
            <person name="Vesth T.C."/>
            <person name="Theobald S."/>
            <person name="Frisvad J.C."/>
            <person name="Larsen T.O."/>
            <person name="Kjaerboelling I."/>
            <person name="Rothschild-Mancinelli K."/>
            <person name="Lyhne E.K."/>
            <person name="Kogle M.E."/>
            <person name="Barry K."/>
            <person name="Clum A."/>
            <person name="Na H."/>
            <person name="Ledsgaard L."/>
            <person name="Lin J."/>
            <person name="Lipzen A."/>
            <person name="Kuo A."/>
            <person name="Riley R."/>
            <person name="Mondo S."/>
            <person name="LaButti K."/>
            <person name="Haridas S."/>
            <person name="Pangalinan J."/>
            <person name="Salamov A.A."/>
            <person name="Simmons B.A."/>
            <person name="Magnuson J.K."/>
            <person name="Chen J."/>
            <person name="Drula E."/>
            <person name="Henrissat B."/>
            <person name="Wiebenga A."/>
            <person name="Lubbers R.J."/>
            <person name="Gomes A.C."/>
            <person name="Makela M.R."/>
            <person name="Stajich J."/>
            <person name="Grigoriev I.V."/>
            <person name="Mortensen U.H."/>
            <person name="De vries R.P."/>
            <person name="Baker S.E."/>
            <person name="Andersen M.R."/>
        </authorList>
    </citation>
    <scope>NUCLEOTIDE SEQUENCE [LARGE SCALE GENOMIC DNA]</scope>
    <source>
        <strain evidence="5 6">CBS 600.67</strain>
    </source>
</reference>
<evidence type="ECO:0000256" key="1">
    <source>
        <dbReference type="ARBA" id="ARBA00022669"/>
    </source>
</evidence>
<organism evidence="5 6">
    <name type="scientific">Aspergillus cavernicola</name>
    <dbReference type="NCBI Taxonomy" id="176166"/>
    <lineage>
        <taxon>Eukaryota</taxon>
        <taxon>Fungi</taxon>
        <taxon>Dikarya</taxon>
        <taxon>Ascomycota</taxon>
        <taxon>Pezizomycotina</taxon>
        <taxon>Eurotiomycetes</taxon>
        <taxon>Eurotiomycetidae</taxon>
        <taxon>Eurotiales</taxon>
        <taxon>Aspergillaceae</taxon>
        <taxon>Aspergillus</taxon>
        <taxon>Aspergillus subgen. Nidulantes</taxon>
    </lineage>
</organism>
<keyword evidence="6" id="KW-1185">Reference proteome</keyword>
<feature type="domain" description="LysM" evidence="4">
    <location>
        <begin position="7"/>
        <end position="51"/>
    </location>
</feature>
<accession>A0ABR4ILV3</accession>
<keyword evidence="1" id="KW-0147">Chitin-binding</keyword>
<evidence type="ECO:0000313" key="6">
    <source>
        <dbReference type="Proteomes" id="UP001610335"/>
    </source>
</evidence>
<dbReference type="EMBL" id="JBFXLS010000023">
    <property type="protein sequence ID" value="KAL2827758.1"/>
    <property type="molecule type" value="Genomic_DNA"/>
</dbReference>
<dbReference type="PANTHER" id="PTHR34997">
    <property type="entry name" value="AM15"/>
    <property type="match status" value="1"/>
</dbReference>
<dbReference type="InterPro" id="IPR052210">
    <property type="entry name" value="LysM1-like"/>
</dbReference>
<gene>
    <name evidence="5" type="ORF">BDW59DRAFT_143792</name>
</gene>
<dbReference type="SUPFAM" id="SSF54106">
    <property type="entry name" value="LysM domain"/>
    <property type="match status" value="1"/>
</dbReference>
<dbReference type="PROSITE" id="PS51782">
    <property type="entry name" value="LYSM"/>
    <property type="match status" value="1"/>
</dbReference>
<evidence type="ECO:0000313" key="5">
    <source>
        <dbReference type="EMBL" id="KAL2827758.1"/>
    </source>
</evidence>
<evidence type="ECO:0000256" key="3">
    <source>
        <dbReference type="ARBA" id="ARBA00023026"/>
    </source>
</evidence>
<dbReference type="Pfam" id="PF01476">
    <property type="entry name" value="LysM"/>
    <property type="match status" value="1"/>
</dbReference>
<keyword evidence="3" id="KW-0843">Virulence</keyword>
<evidence type="ECO:0000259" key="4">
    <source>
        <dbReference type="PROSITE" id="PS51782"/>
    </source>
</evidence>
<sequence length="51" mass="5575">MVAGCASFYYVQSGDSCYDIAANNAVALGKLYIWNLALNGDCTGLWPDYYI</sequence>
<dbReference type="InterPro" id="IPR018392">
    <property type="entry name" value="LysM"/>
</dbReference>
<dbReference type="Proteomes" id="UP001610335">
    <property type="component" value="Unassembled WGS sequence"/>
</dbReference>
<name>A0ABR4ILV3_9EURO</name>
<evidence type="ECO:0000256" key="2">
    <source>
        <dbReference type="ARBA" id="ARBA00022729"/>
    </source>
</evidence>
<comment type="caution">
    <text evidence="5">The sequence shown here is derived from an EMBL/GenBank/DDBJ whole genome shotgun (WGS) entry which is preliminary data.</text>
</comment>
<proteinExistence type="predicted"/>
<dbReference type="CDD" id="cd00118">
    <property type="entry name" value="LysM"/>
    <property type="match status" value="1"/>
</dbReference>
<dbReference type="InterPro" id="IPR036779">
    <property type="entry name" value="LysM_dom_sf"/>
</dbReference>